<dbReference type="InterPro" id="IPR003660">
    <property type="entry name" value="HAMP_dom"/>
</dbReference>
<evidence type="ECO:0000256" key="3">
    <source>
        <dbReference type="ARBA" id="ARBA00029447"/>
    </source>
</evidence>
<dbReference type="SUPFAM" id="SSF58104">
    <property type="entry name" value="Methyl-accepting chemotaxis protein (MCP) signaling domain"/>
    <property type="match status" value="1"/>
</dbReference>
<dbReference type="CDD" id="cd11386">
    <property type="entry name" value="MCP_signal"/>
    <property type="match status" value="1"/>
</dbReference>
<evidence type="ECO:0000313" key="9">
    <source>
        <dbReference type="Proteomes" id="UP000007721"/>
    </source>
</evidence>
<comment type="similarity">
    <text evidence="3">Belongs to the methyl-accepting chemotaxis (MCP) protein family.</text>
</comment>
<keyword evidence="2 4" id="KW-0807">Transducer</keyword>
<accession>B9M7K2</accession>
<evidence type="ECO:0000256" key="2">
    <source>
        <dbReference type="ARBA" id="ARBA00023224"/>
    </source>
</evidence>
<reference evidence="8 9" key="1">
    <citation type="submission" date="2009-01" db="EMBL/GenBank/DDBJ databases">
        <title>Complete sequence of Geobacter sp. FRC-32.</title>
        <authorList>
            <consortium name="US DOE Joint Genome Institute"/>
            <person name="Lucas S."/>
            <person name="Copeland A."/>
            <person name="Lapidus A."/>
            <person name="Glavina del Rio T."/>
            <person name="Dalin E."/>
            <person name="Tice H."/>
            <person name="Bruce D."/>
            <person name="Goodwin L."/>
            <person name="Pitluck S."/>
            <person name="Saunders E."/>
            <person name="Brettin T."/>
            <person name="Detter J.C."/>
            <person name="Han C."/>
            <person name="Larimer F."/>
            <person name="Land M."/>
            <person name="Hauser L."/>
            <person name="Kyrpides N."/>
            <person name="Ovchinnikova G."/>
            <person name="Kostka J."/>
            <person name="Richardson P."/>
        </authorList>
    </citation>
    <scope>NUCLEOTIDE SEQUENCE [LARGE SCALE GENOMIC DNA]</scope>
    <source>
        <strain evidence="9">DSM 22248 / JCM 15807 / FRC-32</strain>
    </source>
</reference>
<dbReference type="EMBL" id="CP001390">
    <property type="protein sequence ID" value="ACM22108.1"/>
    <property type="molecule type" value="Genomic_DNA"/>
</dbReference>
<dbReference type="RefSeq" id="WP_012648834.1">
    <property type="nucleotide sequence ID" value="NC_011979.1"/>
</dbReference>
<dbReference type="STRING" id="316067.Geob_3770"/>
<evidence type="ECO:0000256" key="1">
    <source>
        <dbReference type="ARBA" id="ARBA00004370"/>
    </source>
</evidence>
<keyword evidence="5" id="KW-0472">Membrane</keyword>
<comment type="subcellular location">
    <subcellularLocation>
        <location evidence="1">Membrane</location>
    </subcellularLocation>
</comment>
<feature type="domain" description="Methyl-accepting transducer" evidence="6">
    <location>
        <begin position="253"/>
        <end position="489"/>
    </location>
</feature>
<name>B9M7K2_GEODF</name>
<dbReference type="GO" id="GO:0006935">
    <property type="term" value="P:chemotaxis"/>
    <property type="evidence" value="ECO:0007669"/>
    <property type="project" value="UniProtKB-ARBA"/>
</dbReference>
<dbReference type="InterPro" id="IPR048904">
    <property type="entry name" value="Mcp40H-20-like_sensor"/>
</dbReference>
<dbReference type="InterPro" id="IPR004089">
    <property type="entry name" value="MCPsignal_dom"/>
</dbReference>
<dbReference type="CDD" id="cd06225">
    <property type="entry name" value="HAMP"/>
    <property type="match status" value="1"/>
</dbReference>
<dbReference type="Gene3D" id="1.10.287.950">
    <property type="entry name" value="Methyl-accepting chemotaxis protein"/>
    <property type="match status" value="1"/>
</dbReference>
<dbReference type="Pfam" id="PF21563">
    <property type="entry name" value="Mcp40H-20_sensor"/>
    <property type="match status" value="1"/>
</dbReference>
<keyword evidence="5" id="KW-1133">Transmembrane helix</keyword>
<dbReference type="OrthoDB" id="9791237at2"/>
<dbReference type="SMART" id="SM00304">
    <property type="entry name" value="HAMP"/>
    <property type="match status" value="1"/>
</dbReference>
<dbReference type="Gene3D" id="3.30.450.290">
    <property type="match status" value="1"/>
</dbReference>
<evidence type="ECO:0000313" key="8">
    <source>
        <dbReference type="EMBL" id="ACM22108.1"/>
    </source>
</evidence>
<feature type="transmembrane region" description="Helical" evidence="5">
    <location>
        <begin position="169"/>
        <end position="192"/>
    </location>
</feature>
<gene>
    <name evidence="8" type="primary">mcp40H-2</name>
    <name evidence="8" type="ordered locus">Geob_3770</name>
</gene>
<dbReference type="FunFam" id="1.10.287.950:FF:000001">
    <property type="entry name" value="Methyl-accepting chemotaxis sensory transducer"/>
    <property type="match status" value="1"/>
</dbReference>
<evidence type="ECO:0000259" key="7">
    <source>
        <dbReference type="PROSITE" id="PS50885"/>
    </source>
</evidence>
<dbReference type="PANTHER" id="PTHR32089">
    <property type="entry name" value="METHYL-ACCEPTING CHEMOTAXIS PROTEIN MCPB"/>
    <property type="match status" value="1"/>
</dbReference>
<sequence>MPKKKLLHKILGIIGLTLFVGFAAMGMLALWLEYSATMDLQMKNSRNMAAFIIHNIDEYMMKGESKAVEAFLTKIKDKKFALDMRIFNGDGKAPEQLEGPANKDVVAALASGKTLELKQKENGIHTLRSVVPVPNEERCKQCHDAEPKFLGAIVLTTSLQEGFNSALKLTWMLTAAGIFFFLAMLITLYLFFKKTVIKDLMEFADKLRIIARGEGDLTKEISIRSRDEIGSLAEEINHLISKLRDIIASLYVQAGNISVSICMVSRDTIGTEAASSAQKEQAMSVAVATEEMAATLNVVAGNTHRAAELSAQVDAAASDGMTVVDEACSSIRMVNENVTATLGTVMKLETSSKKIGEIIVLIEDIADQTNLLALNAAIEAARAGEHGRGFAVVADEVKNLSAKTAASTKEIAKIIADIQSESRDAAASIMEEKQRVEEGVDKSLAAKNCLEKILLSASESSDMINQIASATEEQSATVNEIASSIHNVSSSAAEVYGQMQKSRAAFNELTEVAENIFTTVGKFNVGNHHDAMKGYACRLRDEAVAALEKAIAENRLSISDLFDRNYKLIPGTSPQKFTTRFDSFFDQVISPIQERLLADSEDINFAICVDDHGYCPTHNLRYTKPLTGNPETDKTANRTKRIFDDRTGIRGAQNTEPFILQTYMRDTGEIMNDMSAPIIIDNRHWGAVRIGYQAR</sequence>
<dbReference type="PROSITE" id="PS50885">
    <property type="entry name" value="HAMP"/>
    <property type="match status" value="1"/>
</dbReference>
<dbReference type="Pfam" id="PF00672">
    <property type="entry name" value="HAMP"/>
    <property type="match status" value="1"/>
</dbReference>
<feature type="domain" description="HAMP" evidence="7">
    <location>
        <begin position="194"/>
        <end position="248"/>
    </location>
</feature>
<dbReference type="PROSITE" id="PS50111">
    <property type="entry name" value="CHEMOTAXIS_TRANSDUC_2"/>
    <property type="match status" value="1"/>
</dbReference>
<organism evidence="8 9">
    <name type="scientific">Geotalea daltonii (strain DSM 22248 / JCM 15807 / FRC-32)</name>
    <name type="common">Geobacter daltonii</name>
    <dbReference type="NCBI Taxonomy" id="316067"/>
    <lineage>
        <taxon>Bacteria</taxon>
        <taxon>Pseudomonadati</taxon>
        <taxon>Thermodesulfobacteriota</taxon>
        <taxon>Desulfuromonadia</taxon>
        <taxon>Geobacterales</taxon>
        <taxon>Geobacteraceae</taxon>
        <taxon>Geotalea</taxon>
    </lineage>
</organism>
<feature type="transmembrane region" description="Helical" evidence="5">
    <location>
        <begin position="12"/>
        <end position="32"/>
    </location>
</feature>
<dbReference type="GO" id="GO:0016020">
    <property type="term" value="C:membrane"/>
    <property type="evidence" value="ECO:0007669"/>
    <property type="project" value="UniProtKB-SubCell"/>
</dbReference>
<dbReference type="eggNOG" id="COG0840">
    <property type="taxonomic scope" value="Bacteria"/>
</dbReference>
<dbReference type="KEGG" id="geo:Geob_3770"/>
<proteinExistence type="inferred from homology"/>
<dbReference type="PANTHER" id="PTHR32089:SF112">
    <property type="entry name" value="LYSOZYME-LIKE PROTEIN-RELATED"/>
    <property type="match status" value="1"/>
</dbReference>
<evidence type="ECO:0000256" key="4">
    <source>
        <dbReference type="PROSITE-ProRule" id="PRU00284"/>
    </source>
</evidence>
<evidence type="ECO:0000259" key="6">
    <source>
        <dbReference type="PROSITE" id="PS50111"/>
    </source>
</evidence>
<protein>
    <submittedName>
        <fullName evidence="8">Methyl-accepting chemotaxis sensory transducer, class 40H, putative dimer with helix-swapped heme-binding site-containing PAS domain</fullName>
    </submittedName>
</protein>
<dbReference type="Proteomes" id="UP000007721">
    <property type="component" value="Chromosome"/>
</dbReference>
<evidence type="ECO:0000256" key="5">
    <source>
        <dbReference type="SAM" id="Phobius"/>
    </source>
</evidence>
<dbReference type="HOGENOM" id="CLU_000445_107_32_7"/>
<dbReference type="AlphaFoldDB" id="B9M7K2"/>
<keyword evidence="5" id="KW-0812">Transmembrane</keyword>
<dbReference type="Pfam" id="PF00015">
    <property type="entry name" value="MCPsignal"/>
    <property type="match status" value="1"/>
</dbReference>
<dbReference type="GO" id="GO:0007165">
    <property type="term" value="P:signal transduction"/>
    <property type="evidence" value="ECO:0007669"/>
    <property type="project" value="UniProtKB-KW"/>
</dbReference>
<dbReference type="SMART" id="SM00283">
    <property type="entry name" value="MA"/>
    <property type="match status" value="1"/>
</dbReference>
<keyword evidence="9" id="KW-1185">Reference proteome</keyword>